<evidence type="ECO:0000256" key="1">
    <source>
        <dbReference type="ARBA" id="ARBA00004571"/>
    </source>
</evidence>
<sequence length="1160" mass="123818">MIALKKISLLLLPLLILSLSPSLFGQAVSGTLLGTINDPTGAAVAAARVIVIETATQTAHETVTNDSGNYTLPNLPPGTYSITVEANGFKKDTHEGIDLLTNTSTRVDFALVTGSASETITVSTAPALLQTDRADISTTLEAHQITNLPLSSGNSFQSLLNTVPGMAPVVFNNSQFFNANNDLSVNANGQSSYVNLYQIEGIDDDQRTGIHIILVPPAAAIQNVDITTNNFEAEFGRAVGGVVNVTLKSGTNQFHGSAFQNMENNGVNARNYFSSGPNGRLVYNYTGGSLGGPILKDKLFIFGDFLRTSDHEASTVNTNIPFYNVVNGNIDLSKYAGQVYDPKTGDTADCYGGPTPANCGKGRTAFAGNQIPLSRVMTPANDSNIGLTVLQMLDTLARDPKKNLASAAYIAGAKTNNFSQNSPFSKDAISYDIKSDWTISQKDHLSGRFSHQKITTFQAPLFGSFLGGPAGGGFEATGTATAYSTGVNYDHVFSPTLFTEARFGVAHLRNSAQQSDFGTDDAKKLGIPGTNLSSIDSGQVAFQVSNFAGNGENGTTNPLIGYSQSLPWLRAESNIDFANNWTKILGNHALKAGVDIRRIRDDLLQGNINAAAGTFYFSENQTSTPGALSKGQANDIASILLDTPYQVGQDTNSTFPAYRQTWLFFFVADKWQATSKLTVDVGLRYELYPPATPRKAGGFSSYSPATNVLTIAGVAGNPSNIGMKTDYTNFAPRLGASFRATDSTVLRAGFGVSYVPFVDNTYAYNYPIKTSTDYTNIPTYGAAVLGSTNQAPVNFVSGIPPTPPVPISANGTITATGNTFLNSLGNLYIPLNFKNAYVSSWNAAIQQALPHDSSLQIAYVANHGTRIDSSQNINVPSVYGESAAFDPLNIAFGKTASVTQFFLGYSSNYQSLQVQFTRRFTHGIAYGSAFTWGKAQNYVTTPQDGALLFYSGDRRRNYALADFDRRLNFSQTLTWELPAGRNHKYFNSGIGSYVLGGWKTSVILSAVSGLPFTLTTTSATPGTTQTVDQVAPFHVLHHHSNPSGSTQWFDPTSFSVSRLTGCVSPGPCVVGNTQRNQFRGPGYFSDNLSLFKSFPIFRESSLEARFDAFNLTNTPAFGLPGTTFGSSSFGVISTTLGSGVGNVNGVGGPRVLQAAVKIAF</sequence>
<dbReference type="InterPro" id="IPR037066">
    <property type="entry name" value="Plug_dom_sf"/>
</dbReference>
<dbReference type="EMBL" id="JACHDY010000001">
    <property type="protein sequence ID" value="MBB5316432.1"/>
    <property type="molecule type" value="Genomic_DNA"/>
</dbReference>
<keyword evidence="11" id="KW-1185">Reference proteome</keyword>
<accession>A0A7W8IG75</accession>
<dbReference type="AlphaFoldDB" id="A0A7W8IG75"/>
<dbReference type="GO" id="GO:0044718">
    <property type="term" value="P:siderophore transmembrane transport"/>
    <property type="evidence" value="ECO:0007669"/>
    <property type="project" value="TreeGrafter"/>
</dbReference>
<dbReference type="Pfam" id="PF13620">
    <property type="entry name" value="CarboxypepD_reg"/>
    <property type="match status" value="1"/>
</dbReference>
<dbReference type="Gene3D" id="2.60.40.1120">
    <property type="entry name" value="Carboxypeptidase-like, regulatory domain"/>
    <property type="match status" value="1"/>
</dbReference>
<dbReference type="SUPFAM" id="SSF49452">
    <property type="entry name" value="Starch-binding domain-like"/>
    <property type="match status" value="1"/>
</dbReference>
<proteinExistence type="predicted"/>
<keyword evidence="5 8" id="KW-0732">Signal</keyword>
<dbReference type="PANTHER" id="PTHR30069:SF29">
    <property type="entry name" value="HEMOGLOBIN AND HEMOGLOBIN-HAPTOGLOBIN-BINDING PROTEIN 1-RELATED"/>
    <property type="match status" value="1"/>
</dbReference>
<dbReference type="GO" id="GO:0009279">
    <property type="term" value="C:cell outer membrane"/>
    <property type="evidence" value="ECO:0007669"/>
    <property type="project" value="UniProtKB-SubCell"/>
</dbReference>
<keyword evidence="3" id="KW-1134">Transmembrane beta strand</keyword>
<dbReference type="GO" id="GO:0030246">
    <property type="term" value="F:carbohydrate binding"/>
    <property type="evidence" value="ECO:0007669"/>
    <property type="project" value="InterPro"/>
</dbReference>
<dbReference type="PANTHER" id="PTHR30069">
    <property type="entry name" value="TONB-DEPENDENT OUTER MEMBRANE RECEPTOR"/>
    <property type="match status" value="1"/>
</dbReference>
<dbReference type="Proteomes" id="UP000568106">
    <property type="component" value="Unassembled WGS sequence"/>
</dbReference>
<comment type="caution">
    <text evidence="10">The sequence shown here is derived from an EMBL/GenBank/DDBJ whole genome shotgun (WGS) entry which is preliminary data.</text>
</comment>
<dbReference type="Gene3D" id="2.170.130.10">
    <property type="entry name" value="TonB-dependent receptor, plug domain"/>
    <property type="match status" value="1"/>
</dbReference>
<protein>
    <recommendedName>
        <fullName evidence="9">TonB-dependent transporter Oar-like beta-barrel domain-containing protein</fullName>
    </recommendedName>
</protein>
<keyword evidence="6" id="KW-0472">Membrane</keyword>
<dbReference type="GO" id="GO:0015344">
    <property type="term" value="F:siderophore uptake transmembrane transporter activity"/>
    <property type="evidence" value="ECO:0007669"/>
    <property type="project" value="TreeGrafter"/>
</dbReference>
<keyword evidence="7" id="KW-0998">Cell outer membrane</keyword>
<gene>
    <name evidence="10" type="ORF">HDF09_001082</name>
</gene>
<dbReference type="InterPro" id="IPR036942">
    <property type="entry name" value="Beta-barrel_TonB_sf"/>
</dbReference>
<reference evidence="10" key="1">
    <citation type="submission" date="2020-08" db="EMBL/GenBank/DDBJ databases">
        <title>Genomic Encyclopedia of Type Strains, Phase IV (KMG-V): Genome sequencing to study the core and pangenomes of soil and plant-associated prokaryotes.</title>
        <authorList>
            <person name="Whitman W."/>
        </authorList>
    </citation>
    <scope>NUCLEOTIDE SEQUENCE [LARGE SCALE GENOMIC DNA]</scope>
    <source>
        <strain evidence="10">M8UP27</strain>
    </source>
</reference>
<evidence type="ECO:0000256" key="4">
    <source>
        <dbReference type="ARBA" id="ARBA00022692"/>
    </source>
</evidence>
<evidence type="ECO:0000256" key="6">
    <source>
        <dbReference type="ARBA" id="ARBA00023136"/>
    </source>
</evidence>
<evidence type="ECO:0000313" key="10">
    <source>
        <dbReference type="EMBL" id="MBB5316432.1"/>
    </source>
</evidence>
<evidence type="ECO:0000256" key="7">
    <source>
        <dbReference type="ARBA" id="ARBA00023237"/>
    </source>
</evidence>
<dbReference type="InterPro" id="IPR039426">
    <property type="entry name" value="TonB-dep_rcpt-like"/>
</dbReference>
<dbReference type="Pfam" id="PF25183">
    <property type="entry name" value="OMP_b-brl_4"/>
    <property type="match status" value="1"/>
</dbReference>
<evidence type="ECO:0000313" key="11">
    <source>
        <dbReference type="Proteomes" id="UP000568106"/>
    </source>
</evidence>
<evidence type="ECO:0000256" key="3">
    <source>
        <dbReference type="ARBA" id="ARBA00022452"/>
    </source>
</evidence>
<feature type="chain" id="PRO_5031190453" description="TonB-dependent transporter Oar-like beta-barrel domain-containing protein" evidence="8">
    <location>
        <begin position="26"/>
        <end position="1160"/>
    </location>
</feature>
<dbReference type="SUPFAM" id="SSF56935">
    <property type="entry name" value="Porins"/>
    <property type="match status" value="1"/>
</dbReference>
<name>A0A7W8IG75_9BACT</name>
<evidence type="ECO:0000259" key="9">
    <source>
        <dbReference type="Pfam" id="PF25183"/>
    </source>
</evidence>
<organism evidence="10 11">
    <name type="scientific">Tunturiibacter empetritectus</name>
    <dbReference type="NCBI Taxonomy" id="3069691"/>
    <lineage>
        <taxon>Bacteria</taxon>
        <taxon>Pseudomonadati</taxon>
        <taxon>Acidobacteriota</taxon>
        <taxon>Terriglobia</taxon>
        <taxon>Terriglobales</taxon>
        <taxon>Acidobacteriaceae</taxon>
        <taxon>Tunturiibacter</taxon>
    </lineage>
</organism>
<keyword evidence="4" id="KW-0812">Transmembrane</keyword>
<dbReference type="InterPro" id="IPR057601">
    <property type="entry name" value="Oar-like_b-barrel"/>
</dbReference>
<evidence type="ECO:0000256" key="5">
    <source>
        <dbReference type="ARBA" id="ARBA00022729"/>
    </source>
</evidence>
<dbReference type="Gene3D" id="2.40.170.20">
    <property type="entry name" value="TonB-dependent receptor, beta-barrel domain"/>
    <property type="match status" value="1"/>
</dbReference>
<keyword evidence="2" id="KW-0813">Transport</keyword>
<feature type="signal peptide" evidence="8">
    <location>
        <begin position="1"/>
        <end position="25"/>
    </location>
</feature>
<feature type="domain" description="TonB-dependent transporter Oar-like beta-barrel" evidence="9">
    <location>
        <begin position="246"/>
        <end position="1139"/>
    </location>
</feature>
<dbReference type="InterPro" id="IPR013784">
    <property type="entry name" value="Carb-bd-like_fold"/>
</dbReference>
<comment type="subcellular location">
    <subcellularLocation>
        <location evidence="1">Cell outer membrane</location>
        <topology evidence="1">Multi-pass membrane protein</topology>
    </subcellularLocation>
</comment>
<evidence type="ECO:0000256" key="2">
    <source>
        <dbReference type="ARBA" id="ARBA00022448"/>
    </source>
</evidence>
<evidence type="ECO:0000256" key="8">
    <source>
        <dbReference type="SAM" id="SignalP"/>
    </source>
</evidence>